<feature type="transmembrane region" description="Helical" evidence="1">
    <location>
        <begin position="73"/>
        <end position="92"/>
    </location>
</feature>
<dbReference type="Pfam" id="PF10823">
    <property type="entry name" value="DUF2568"/>
    <property type="match status" value="1"/>
</dbReference>
<evidence type="ECO:0000313" key="3">
    <source>
        <dbReference type="Proteomes" id="UP000623608"/>
    </source>
</evidence>
<protein>
    <recommendedName>
        <fullName evidence="4">DUF2568 domain-containing protein</fullName>
    </recommendedName>
</protein>
<dbReference type="Proteomes" id="UP000623608">
    <property type="component" value="Unassembled WGS sequence"/>
</dbReference>
<keyword evidence="3" id="KW-1185">Reference proteome</keyword>
<organism evidence="2 3">
    <name type="scientific">Paractinoplanes tereljensis</name>
    <dbReference type="NCBI Taxonomy" id="571912"/>
    <lineage>
        <taxon>Bacteria</taxon>
        <taxon>Bacillati</taxon>
        <taxon>Actinomycetota</taxon>
        <taxon>Actinomycetes</taxon>
        <taxon>Micromonosporales</taxon>
        <taxon>Micromonosporaceae</taxon>
        <taxon>Paractinoplanes</taxon>
    </lineage>
</organism>
<proteinExistence type="predicted"/>
<reference evidence="2" key="1">
    <citation type="submission" date="2021-01" db="EMBL/GenBank/DDBJ databases">
        <title>Whole genome shotgun sequence of Actinoplanes tereljensis NBRC 105297.</title>
        <authorList>
            <person name="Komaki H."/>
            <person name="Tamura T."/>
        </authorList>
    </citation>
    <scope>NUCLEOTIDE SEQUENCE</scope>
    <source>
        <strain evidence="2">NBRC 105297</strain>
    </source>
</reference>
<evidence type="ECO:0000313" key="2">
    <source>
        <dbReference type="EMBL" id="GIF18411.1"/>
    </source>
</evidence>
<gene>
    <name evidence="2" type="ORF">Ate02nite_11410</name>
</gene>
<dbReference type="InterPro" id="IPR021214">
    <property type="entry name" value="DUF2568"/>
</dbReference>
<dbReference type="AlphaFoldDB" id="A0A919TQM0"/>
<evidence type="ECO:0000256" key="1">
    <source>
        <dbReference type="SAM" id="Phobius"/>
    </source>
</evidence>
<keyword evidence="1" id="KW-1133">Transmembrane helix</keyword>
<sequence>MGQAGNGCAKPEGWPRWDRPGLGQSCRGRVGWVIWLLRMGWVVRWFNLGLRFVLELCAFAALAYGGWHVPGPIWVRILAAVALPVAGAVVWARWVAPKASHPISDPLRLVPEWVVFGGAAVALLVTGHFVLAGALALLAAGNRWALHALRTDTGGRNR</sequence>
<keyword evidence="1" id="KW-0472">Membrane</keyword>
<comment type="caution">
    <text evidence="2">The sequence shown here is derived from an EMBL/GenBank/DDBJ whole genome shotgun (WGS) entry which is preliminary data.</text>
</comment>
<feature type="transmembrane region" description="Helical" evidence="1">
    <location>
        <begin position="113"/>
        <end position="140"/>
    </location>
</feature>
<feature type="transmembrane region" description="Helical" evidence="1">
    <location>
        <begin position="48"/>
        <end position="67"/>
    </location>
</feature>
<keyword evidence="1" id="KW-0812">Transmembrane</keyword>
<dbReference type="EMBL" id="BOMY01000008">
    <property type="protein sequence ID" value="GIF18411.1"/>
    <property type="molecule type" value="Genomic_DNA"/>
</dbReference>
<name>A0A919TQM0_9ACTN</name>
<evidence type="ECO:0008006" key="4">
    <source>
        <dbReference type="Google" id="ProtNLM"/>
    </source>
</evidence>
<accession>A0A919TQM0</accession>